<proteinExistence type="predicted"/>
<comment type="caution">
    <text evidence="1">The sequence shown here is derived from an EMBL/GenBank/DDBJ whole genome shotgun (WGS) entry which is preliminary data.</text>
</comment>
<dbReference type="PANTHER" id="PTHR42896">
    <property type="entry name" value="XYLULOSE-1,5-BISPHOSPHATE (XUBP) PHOSPHATASE"/>
    <property type="match status" value="1"/>
</dbReference>
<name>A0ABX2IZK2_9RHOB</name>
<gene>
    <name evidence="1" type="ORF">HRQ87_15065</name>
</gene>
<dbReference type="SUPFAM" id="SSF56784">
    <property type="entry name" value="HAD-like"/>
    <property type="match status" value="1"/>
</dbReference>
<dbReference type="PANTHER" id="PTHR42896:SF2">
    <property type="entry name" value="CBBY-LIKE PROTEIN"/>
    <property type="match status" value="1"/>
</dbReference>
<dbReference type="Gene3D" id="1.10.150.240">
    <property type="entry name" value="Putative phosphatase, domain 2"/>
    <property type="match status" value="1"/>
</dbReference>
<keyword evidence="2" id="KW-1185">Reference proteome</keyword>
<accession>A0ABX2IZK2</accession>
<dbReference type="InterPro" id="IPR023198">
    <property type="entry name" value="PGP-like_dom2"/>
</dbReference>
<dbReference type="InterPro" id="IPR044999">
    <property type="entry name" value="CbbY-like"/>
</dbReference>
<dbReference type="NCBIfam" id="TIGR01509">
    <property type="entry name" value="HAD-SF-IA-v3"/>
    <property type="match status" value="1"/>
</dbReference>
<evidence type="ECO:0000313" key="1">
    <source>
        <dbReference type="EMBL" id="NSX56113.1"/>
    </source>
</evidence>
<sequence>MKSSAIMFGAIGTLTETSHLQCRAFNLAFIDAGLDWEWDYDEYFDLLKTPGGQQRIASYAEAKGDDVDAKTVHGMKVQYFEQLASDEGLEPRAGVVGLIDAAKTANIPVGFATSTGQDTVTLILSGLSPAVVKSDFDYIGDRSKVERSKPAPDIYLDALKNLNVKPSQAIAIEDTPESAKAALAAGITCIAFPGRAAKGRAFPEGCEMVTRLTPDLLQHLSKVA</sequence>
<dbReference type="Pfam" id="PF00702">
    <property type="entry name" value="Hydrolase"/>
    <property type="match status" value="1"/>
</dbReference>
<dbReference type="EMBL" id="JABUFE010000010">
    <property type="protein sequence ID" value="NSX56113.1"/>
    <property type="molecule type" value="Genomic_DNA"/>
</dbReference>
<dbReference type="InterPro" id="IPR023214">
    <property type="entry name" value="HAD_sf"/>
</dbReference>
<keyword evidence="1" id="KW-0378">Hydrolase</keyword>
<dbReference type="Gene3D" id="3.40.50.1000">
    <property type="entry name" value="HAD superfamily/HAD-like"/>
    <property type="match status" value="1"/>
</dbReference>
<dbReference type="InterPro" id="IPR036412">
    <property type="entry name" value="HAD-like_sf"/>
</dbReference>
<reference evidence="1 2" key="1">
    <citation type="submission" date="2020-06" db="EMBL/GenBank/DDBJ databases">
        <title>Sulfitobacter algicola sp. nov., isolated from green algae.</title>
        <authorList>
            <person name="Wang C."/>
        </authorList>
    </citation>
    <scope>NUCLEOTIDE SEQUENCE [LARGE SCALE GENOMIC DNA]</scope>
    <source>
        <strain evidence="1 2">1151</strain>
    </source>
</reference>
<dbReference type="Proteomes" id="UP000777935">
    <property type="component" value="Unassembled WGS sequence"/>
</dbReference>
<organism evidence="1 2">
    <name type="scientific">Parasulfitobacter algicola</name>
    <dbReference type="NCBI Taxonomy" id="2614809"/>
    <lineage>
        <taxon>Bacteria</taxon>
        <taxon>Pseudomonadati</taxon>
        <taxon>Pseudomonadota</taxon>
        <taxon>Alphaproteobacteria</taxon>
        <taxon>Rhodobacterales</taxon>
        <taxon>Roseobacteraceae</taxon>
        <taxon>Parasulfitobacter</taxon>
    </lineage>
</organism>
<dbReference type="RefSeq" id="WP_174139268.1">
    <property type="nucleotide sequence ID" value="NZ_JABUFE010000010.1"/>
</dbReference>
<evidence type="ECO:0000313" key="2">
    <source>
        <dbReference type="Proteomes" id="UP000777935"/>
    </source>
</evidence>
<dbReference type="GO" id="GO:0016787">
    <property type="term" value="F:hydrolase activity"/>
    <property type="evidence" value="ECO:0007669"/>
    <property type="project" value="UniProtKB-KW"/>
</dbReference>
<protein>
    <submittedName>
        <fullName evidence="1">HAD-IA family hydrolase</fullName>
    </submittedName>
</protein>
<dbReference type="InterPro" id="IPR006439">
    <property type="entry name" value="HAD-SF_hydro_IA"/>
</dbReference>